<reference evidence="1" key="1">
    <citation type="submission" date="2020-09" db="EMBL/GenBank/DDBJ databases">
        <title>Leviviricetes taxonomy.</title>
        <authorList>
            <person name="Stockdale S.R."/>
            <person name="Callanan J."/>
            <person name="Adriaenssens E.M."/>
            <person name="Kuhn J.H."/>
            <person name="Rumnieks J."/>
            <person name="Shkoporov A."/>
            <person name="Draper L.A."/>
            <person name="Ross P."/>
            <person name="Hill C."/>
        </authorList>
    </citation>
    <scope>NUCLEOTIDE SEQUENCE</scope>
</reference>
<dbReference type="Proteomes" id="UP000676705">
    <property type="component" value="Segment"/>
</dbReference>
<protein>
    <submittedName>
        <fullName evidence="1">Coat protein</fullName>
    </submittedName>
</protein>
<dbReference type="Gene3D" id="2.40.160.220">
    <property type="match status" value="1"/>
</dbReference>
<gene>
    <name evidence="1" type="primary">SRR7976301_9_2</name>
</gene>
<sequence length="117" mass="12754">MYADPQTVTINAVAKTMARMPSSSTSIGVFRTVENEYKLEIKQGSSKRRKNREAVLTFEKPYADPNTGLTSTVGASVKIVVNEPAMGFTDTELGYCLAGLTAWFTNAKRDQLLGGEI</sequence>
<dbReference type="EMBL" id="BK013723">
    <property type="protein sequence ID" value="DAD51112.1"/>
    <property type="molecule type" value="Genomic_RNA"/>
</dbReference>
<name>A0A8S5L0H6_9VIRU</name>
<keyword evidence="2" id="KW-1185">Reference proteome</keyword>
<dbReference type="KEGG" id="vg:80399783"/>
<dbReference type="GeneID" id="80399783"/>
<proteinExistence type="predicted"/>
<evidence type="ECO:0000313" key="2">
    <source>
        <dbReference type="Proteomes" id="UP000676705"/>
    </source>
</evidence>
<accession>A0A8S5L0H6</accession>
<keyword evidence="1" id="KW-0167">Capsid protein</keyword>
<dbReference type="RefSeq" id="YP_010770455.1">
    <property type="nucleotide sequence ID" value="NC_074274.1"/>
</dbReference>
<keyword evidence="1" id="KW-0946">Virion</keyword>
<organism evidence="1 2">
    <name type="scientific">ssRNA phage SRR7976301_9</name>
    <dbReference type="NCBI Taxonomy" id="2786670"/>
    <lineage>
        <taxon>Viruses</taxon>
        <taxon>Riboviria</taxon>
        <taxon>Orthornavirae</taxon>
        <taxon>Lenarviricota</taxon>
        <taxon>Leviviricetes</taxon>
        <taxon>Timlovirales</taxon>
        <taxon>Steitzviridae</taxon>
        <taxon>Yeziwivirus</taxon>
        <taxon>Yeziwivirus lutenecus</taxon>
        <taxon>Belbovirus lutenecus</taxon>
    </lineage>
</organism>
<evidence type="ECO:0000313" key="1">
    <source>
        <dbReference type="EMBL" id="DAD51112.1"/>
    </source>
</evidence>
<dbReference type="GO" id="GO:0019028">
    <property type="term" value="C:viral capsid"/>
    <property type="evidence" value="ECO:0007669"/>
    <property type="project" value="UniProtKB-KW"/>
</dbReference>